<evidence type="ECO:0000313" key="2">
    <source>
        <dbReference type="Proteomes" id="UP000034883"/>
    </source>
</evidence>
<evidence type="ECO:0000313" key="1">
    <source>
        <dbReference type="EMBL" id="AKF05773.1"/>
    </source>
</evidence>
<gene>
    <name evidence="1" type="ORF">DB32_002922</name>
</gene>
<sequence length="143" mass="15255">MAEVLTSDAKKAQVVDDCLVLIDQEVEDKGGISGMAIKAGYAAVKSIRPGFVKQVVTDLLPEFAKALDPVYQEAKSQSRGVSDHFTSNAGRVADGLLAITDDKAKRTKSGVVKATYERLRGTAKKNVESAVPRLGKLIEKHAG</sequence>
<dbReference type="EMBL" id="CP011125">
    <property type="protein sequence ID" value="AKF05773.1"/>
    <property type="molecule type" value="Genomic_DNA"/>
</dbReference>
<dbReference type="Pfam" id="PF21893">
    <property type="entry name" value="DUF6918"/>
    <property type="match status" value="1"/>
</dbReference>
<accession>A0A0F6W2I1</accession>
<proteinExistence type="predicted"/>
<name>A0A0F6W2I1_9BACT</name>
<organism evidence="1 2">
    <name type="scientific">Sandaracinus amylolyticus</name>
    <dbReference type="NCBI Taxonomy" id="927083"/>
    <lineage>
        <taxon>Bacteria</taxon>
        <taxon>Pseudomonadati</taxon>
        <taxon>Myxococcota</taxon>
        <taxon>Polyangia</taxon>
        <taxon>Polyangiales</taxon>
        <taxon>Sandaracinaceae</taxon>
        <taxon>Sandaracinus</taxon>
    </lineage>
</organism>
<dbReference type="AlphaFoldDB" id="A0A0F6W2I1"/>
<dbReference type="KEGG" id="samy:DB32_002922"/>
<dbReference type="Proteomes" id="UP000034883">
    <property type="component" value="Chromosome"/>
</dbReference>
<reference evidence="1 2" key="1">
    <citation type="submission" date="2015-03" db="EMBL/GenBank/DDBJ databases">
        <title>Genome assembly of Sandaracinus amylolyticus DSM 53668.</title>
        <authorList>
            <person name="Sharma G."/>
            <person name="Subramanian S."/>
        </authorList>
    </citation>
    <scope>NUCLEOTIDE SEQUENCE [LARGE SCALE GENOMIC DNA]</scope>
    <source>
        <strain evidence="1 2">DSM 53668</strain>
    </source>
</reference>
<dbReference type="STRING" id="927083.DB32_002922"/>
<protein>
    <submittedName>
        <fullName evidence="1">Uncharacterized protein</fullName>
    </submittedName>
</protein>
<keyword evidence="2" id="KW-1185">Reference proteome</keyword>
<dbReference type="InterPro" id="IPR054211">
    <property type="entry name" value="DUF6918"/>
</dbReference>